<reference evidence="1" key="1">
    <citation type="submission" date="2022-08" db="EMBL/GenBank/DDBJ databases">
        <title>Nisaea acidiphila sp. nov., isolated from a marine algal debris and emended description of the genus Nisaea Urios et al. 2008.</title>
        <authorList>
            <person name="Kwon K."/>
        </authorList>
    </citation>
    <scope>NUCLEOTIDE SEQUENCE</scope>
    <source>
        <strain evidence="1">MEBiC11861</strain>
    </source>
</reference>
<evidence type="ECO:0000313" key="2">
    <source>
        <dbReference type="Proteomes" id="UP001060336"/>
    </source>
</evidence>
<dbReference type="AlphaFoldDB" id="A0A9J7B0G5"/>
<protein>
    <submittedName>
        <fullName evidence="1">Uncharacterized protein</fullName>
    </submittedName>
</protein>
<accession>A0A9J7B0G5</accession>
<dbReference type="KEGG" id="naci:NUH88_09760"/>
<sequence length="243" mass="26927">MVPHDNAGLQRAYGYPYAAPPHDYVFTEGRAETFRGEVDLSERHPVIAVGSNRAPEQLRRKFGIGPGCEIPVTWAWMHGYDVVYCAHLAGYGSVPATLHSSPGTEVRVAVTWLTESQLARMHETENVGESYVYGTFEEEVIDLGDGRPVRRAGCYITRRGALALEGSPVALAEVEARNRRFVSLGQRAKLAAVHRYFGDRPDLEEWILSMLGEENRERRAALAVALGENVAAFEDPRFTIVLG</sequence>
<dbReference type="Proteomes" id="UP001060336">
    <property type="component" value="Chromosome"/>
</dbReference>
<dbReference type="EMBL" id="CP102480">
    <property type="protein sequence ID" value="UUX51972.1"/>
    <property type="molecule type" value="Genomic_DNA"/>
</dbReference>
<dbReference type="RefSeq" id="WP_257771765.1">
    <property type="nucleotide sequence ID" value="NZ_CP102480.1"/>
</dbReference>
<dbReference type="Gene3D" id="3.10.490.10">
    <property type="entry name" value="Gamma-glutamyl cyclotransferase-like"/>
    <property type="match status" value="1"/>
</dbReference>
<keyword evidence="2" id="KW-1185">Reference proteome</keyword>
<organism evidence="1 2">
    <name type="scientific">Nisaea acidiphila</name>
    <dbReference type="NCBI Taxonomy" id="1862145"/>
    <lineage>
        <taxon>Bacteria</taxon>
        <taxon>Pseudomonadati</taxon>
        <taxon>Pseudomonadota</taxon>
        <taxon>Alphaproteobacteria</taxon>
        <taxon>Rhodospirillales</taxon>
        <taxon>Thalassobaculaceae</taxon>
        <taxon>Nisaea</taxon>
    </lineage>
</organism>
<proteinExistence type="predicted"/>
<name>A0A9J7B0G5_9PROT</name>
<gene>
    <name evidence="1" type="ORF">NUH88_09760</name>
</gene>
<evidence type="ECO:0000313" key="1">
    <source>
        <dbReference type="EMBL" id="UUX51972.1"/>
    </source>
</evidence>